<dbReference type="STRING" id="1191523.MROS_2563"/>
<dbReference type="InterPro" id="IPR005017">
    <property type="entry name" value="OMPP1/FadL/TodX"/>
</dbReference>
<evidence type="ECO:0000256" key="4">
    <source>
        <dbReference type="ARBA" id="ARBA00022692"/>
    </source>
</evidence>
<dbReference type="OrthoDB" id="9922at2"/>
<evidence type="ECO:0000256" key="2">
    <source>
        <dbReference type="ARBA" id="ARBA00008163"/>
    </source>
</evidence>
<dbReference type="GO" id="GO:0009279">
    <property type="term" value="C:cell outer membrane"/>
    <property type="evidence" value="ECO:0007669"/>
    <property type="project" value="UniProtKB-SubCell"/>
</dbReference>
<reference evidence="8 9" key="1">
    <citation type="journal article" date="2013" name="PLoS ONE">
        <title>Genomic analysis of Melioribacter roseus, facultatively anaerobic organotrophic bacterium representing a novel deep lineage within Bacteriodetes/Chlorobi group.</title>
        <authorList>
            <person name="Kadnikov V.V."/>
            <person name="Mardanov A.V."/>
            <person name="Podosokorskaya O.A."/>
            <person name="Gavrilov S.N."/>
            <person name="Kublanov I.V."/>
            <person name="Beletsky A.V."/>
            <person name="Bonch-Osmolovskaya E.A."/>
            <person name="Ravin N.V."/>
        </authorList>
    </citation>
    <scope>NUCLEOTIDE SEQUENCE [LARGE SCALE GENOMIC DNA]</scope>
    <source>
        <strain evidence="9">JCM 17771 / P3M-2</strain>
    </source>
</reference>
<keyword evidence="5" id="KW-0732">Signal</keyword>
<keyword evidence="3" id="KW-1134">Transmembrane beta strand</keyword>
<proteinExistence type="inferred from homology"/>
<comment type="subcellular location">
    <subcellularLocation>
        <location evidence="1">Cell outer membrane</location>
        <topology evidence="1">Multi-pass membrane protein</topology>
    </subcellularLocation>
</comment>
<evidence type="ECO:0000313" key="8">
    <source>
        <dbReference type="EMBL" id="AFN75793.1"/>
    </source>
</evidence>
<dbReference type="RefSeq" id="WP_014857223.1">
    <property type="nucleotide sequence ID" value="NC_018178.1"/>
</dbReference>
<keyword evidence="4" id="KW-0812">Transmembrane</keyword>
<gene>
    <name evidence="8" type="ordered locus">MROS_2563</name>
</gene>
<name>I7A3J7_MELRP</name>
<dbReference type="PATRIC" id="fig|1191523.3.peg.2698"/>
<dbReference type="PANTHER" id="PTHR35093:SF8">
    <property type="entry name" value="OUTER MEMBRANE PROTEIN NMB0088-RELATED"/>
    <property type="match status" value="1"/>
</dbReference>
<dbReference type="eggNOG" id="COG2067">
    <property type="taxonomic scope" value="Bacteria"/>
</dbReference>
<keyword evidence="9" id="KW-1185">Reference proteome</keyword>
<keyword evidence="6" id="KW-0472">Membrane</keyword>
<organism evidence="8 9">
    <name type="scientific">Melioribacter roseus (strain DSM 23840 / JCM 17771 / VKM B-2668 / P3M-2)</name>
    <dbReference type="NCBI Taxonomy" id="1191523"/>
    <lineage>
        <taxon>Bacteria</taxon>
        <taxon>Pseudomonadati</taxon>
        <taxon>Ignavibacteriota</taxon>
        <taxon>Ignavibacteria</taxon>
        <taxon>Ignavibacteriales</taxon>
        <taxon>Melioribacteraceae</taxon>
        <taxon>Melioribacter</taxon>
    </lineage>
</organism>
<dbReference type="KEGG" id="mro:MROS_2563"/>
<dbReference type="PANTHER" id="PTHR35093">
    <property type="entry name" value="OUTER MEMBRANE PROTEIN NMB0088-RELATED"/>
    <property type="match status" value="1"/>
</dbReference>
<keyword evidence="7" id="KW-0998">Cell outer membrane</keyword>
<dbReference type="HOGENOM" id="CLU_035981_2_1_10"/>
<evidence type="ECO:0000256" key="7">
    <source>
        <dbReference type="ARBA" id="ARBA00023237"/>
    </source>
</evidence>
<evidence type="ECO:0000256" key="3">
    <source>
        <dbReference type="ARBA" id="ARBA00022452"/>
    </source>
</evidence>
<evidence type="ECO:0000256" key="1">
    <source>
        <dbReference type="ARBA" id="ARBA00004571"/>
    </source>
</evidence>
<dbReference type="SUPFAM" id="SSF56935">
    <property type="entry name" value="Porins"/>
    <property type="match status" value="1"/>
</dbReference>
<evidence type="ECO:0000256" key="5">
    <source>
        <dbReference type="ARBA" id="ARBA00022729"/>
    </source>
</evidence>
<sequence length="418" mass="45839">MRKSLQLFLFIFITAGVINGSGFQLNEHGARAMAMGGAFTGLANDPSAVYFNPAGITQLRGTNFYLGTTLIVPLATYKTPTQPAAEVDMEKQLFTPINFYITQQLTDKLHIGLGVNNPYGLGTKWDPNWVGKYLAVETELRAFYFTPVIAYQLSDQLSVSLGGTFAWADVTIIRKAPIPVGGDFEIDMNGDGTAFGFTAGLLYKPTEDFSLGLSYRSEVSFDFEGSATSAPAGFVHPLLGLTLPLPNGNIKAPLTTPQNITVGAAFAANDNLTLTADFQYVGWSSYDKLEVTFENYDLDLNPANGVQNVQSADRKYENSFIVRGGFEYCMQNGSKLRGGLFYDNSPVKDEYVEPTLPDADRIGLNIGYGLKLSDKFSVDVSYLYLIFMEREVTNSKFNFNGTYSNSAHLFGINFAYSL</sequence>
<dbReference type="EMBL" id="CP003557">
    <property type="protein sequence ID" value="AFN75793.1"/>
    <property type="molecule type" value="Genomic_DNA"/>
</dbReference>
<evidence type="ECO:0000256" key="6">
    <source>
        <dbReference type="ARBA" id="ARBA00023136"/>
    </source>
</evidence>
<dbReference type="Gene3D" id="2.40.160.60">
    <property type="entry name" value="Outer membrane protein transport protein (OMPP1/FadL/TodX)"/>
    <property type="match status" value="1"/>
</dbReference>
<dbReference type="Pfam" id="PF03349">
    <property type="entry name" value="Toluene_X"/>
    <property type="match status" value="1"/>
</dbReference>
<dbReference type="AlphaFoldDB" id="I7A3J7"/>
<comment type="similarity">
    <text evidence="2">Belongs to the OmpP1/FadL family.</text>
</comment>
<dbReference type="Proteomes" id="UP000009011">
    <property type="component" value="Chromosome"/>
</dbReference>
<dbReference type="GO" id="GO:0015483">
    <property type="term" value="F:long-chain fatty acid transporting porin activity"/>
    <property type="evidence" value="ECO:0007669"/>
    <property type="project" value="TreeGrafter"/>
</dbReference>
<accession>I7A3J7</accession>
<protein>
    <submittedName>
        <fullName evidence="8">Membrane protein involved in aromatic hydrocarbon degradation</fullName>
    </submittedName>
</protein>
<evidence type="ECO:0000313" key="9">
    <source>
        <dbReference type="Proteomes" id="UP000009011"/>
    </source>
</evidence>